<dbReference type="SMART" id="SM00354">
    <property type="entry name" value="HTH_LACI"/>
    <property type="match status" value="1"/>
</dbReference>
<dbReference type="Pfam" id="PF00356">
    <property type="entry name" value="LacI"/>
    <property type="match status" value="1"/>
</dbReference>
<dbReference type="RefSeq" id="WP_323466282.1">
    <property type="nucleotide sequence ID" value="NZ_CP144224.1"/>
</dbReference>
<dbReference type="InterPro" id="IPR046335">
    <property type="entry name" value="LacI/GalR-like_sensor"/>
</dbReference>
<dbReference type="Proteomes" id="UP001285636">
    <property type="component" value="Unassembled WGS sequence"/>
</dbReference>
<evidence type="ECO:0000259" key="4">
    <source>
        <dbReference type="PROSITE" id="PS50932"/>
    </source>
</evidence>
<evidence type="ECO:0000256" key="1">
    <source>
        <dbReference type="ARBA" id="ARBA00023015"/>
    </source>
</evidence>
<dbReference type="AlphaFoldDB" id="A0AAJ2KUN5"/>
<dbReference type="InterPro" id="IPR000843">
    <property type="entry name" value="HTH_LacI"/>
</dbReference>
<keyword evidence="1" id="KW-0805">Transcription regulation</keyword>
<dbReference type="InterPro" id="IPR010982">
    <property type="entry name" value="Lambda_DNA-bd_dom_sf"/>
</dbReference>
<dbReference type="PANTHER" id="PTHR30146">
    <property type="entry name" value="LACI-RELATED TRANSCRIPTIONAL REPRESSOR"/>
    <property type="match status" value="1"/>
</dbReference>
<reference evidence="5" key="1">
    <citation type="submission" date="2023-10" db="EMBL/GenBank/DDBJ databases">
        <title>Screening of Alkalihalophilus pseudofirmusBZ-TG-HK211 and Its Alleviation of Salt Stress on Rapeseed Growth.</title>
        <authorList>
            <person name="Zhao B."/>
            <person name="Guo T."/>
        </authorList>
    </citation>
    <scope>NUCLEOTIDE SEQUENCE</scope>
    <source>
        <strain evidence="5">BZ-TG-HK211</strain>
    </source>
</reference>
<keyword evidence="2 5" id="KW-0238">DNA-binding</keyword>
<evidence type="ECO:0000313" key="6">
    <source>
        <dbReference type="Proteomes" id="UP001285636"/>
    </source>
</evidence>
<keyword evidence="3" id="KW-0804">Transcription</keyword>
<dbReference type="SUPFAM" id="SSF53822">
    <property type="entry name" value="Periplasmic binding protein-like I"/>
    <property type="match status" value="1"/>
</dbReference>
<evidence type="ECO:0000313" key="5">
    <source>
        <dbReference type="EMBL" id="MDV2884837.1"/>
    </source>
</evidence>
<evidence type="ECO:0000256" key="2">
    <source>
        <dbReference type="ARBA" id="ARBA00023125"/>
    </source>
</evidence>
<dbReference type="PROSITE" id="PS50932">
    <property type="entry name" value="HTH_LACI_2"/>
    <property type="match status" value="1"/>
</dbReference>
<dbReference type="Pfam" id="PF13377">
    <property type="entry name" value="Peripla_BP_3"/>
    <property type="match status" value="1"/>
</dbReference>
<dbReference type="CDD" id="cd01392">
    <property type="entry name" value="HTH_LacI"/>
    <property type="match status" value="1"/>
</dbReference>
<name>A0AAJ2KUN5_ALKPS</name>
<dbReference type="Gene3D" id="3.40.50.2300">
    <property type="match status" value="2"/>
</dbReference>
<dbReference type="SUPFAM" id="SSF47413">
    <property type="entry name" value="lambda repressor-like DNA-binding domains"/>
    <property type="match status" value="1"/>
</dbReference>
<protein>
    <submittedName>
        <fullName evidence="5">LacI family DNA-binding transcriptional regulator</fullName>
    </submittedName>
</protein>
<organism evidence="5 6">
    <name type="scientific">Alkalihalophilus pseudofirmus</name>
    <name type="common">Bacillus pseudofirmus</name>
    <dbReference type="NCBI Taxonomy" id="79885"/>
    <lineage>
        <taxon>Bacteria</taxon>
        <taxon>Bacillati</taxon>
        <taxon>Bacillota</taxon>
        <taxon>Bacilli</taxon>
        <taxon>Bacillales</taxon>
        <taxon>Bacillaceae</taxon>
        <taxon>Alkalihalophilus</taxon>
    </lineage>
</organism>
<dbReference type="PANTHER" id="PTHR30146:SF136">
    <property type="entry name" value="NTD BIOSYNTHESIS OPERON REGULATOR NTDR"/>
    <property type="match status" value="1"/>
</dbReference>
<dbReference type="CDD" id="cd06286">
    <property type="entry name" value="PBP1_CcpB-like"/>
    <property type="match status" value="1"/>
</dbReference>
<accession>A0AAJ2KUN5</accession>
<dbReference type="Gene3D" id="1.10.260.40">
    <property type="entry name" value="lambda repressor-like DNA-binding domains"/>
    <property type="match status" value="1"/>
</dbReference>
<gene>
    <name evidence="5" type="ORF">RYX45_06580</name>
</gene>
<dbReference type="GO" id="GO:0000976">
    <property type="term" value="F:transcription cis-regulatory region binding"/>
    <property type="evidence" value="ECO:0007669"/>
    <property type="project" value="TreeGrafter"/>
</dbReference>
<dbReference type="GO" id="GO:0003700">
    <property type="term" value="F:DNA-binding transcription factor activity"/>
    <property type="evidence" value="ECO:0007669"/>
    <property type="project" value="TreeGrafter"/>
</dbReference>
<comment type="caution">
    <text evidence="5">The sequence shown here is derived from an EMBL/GenBank/DDBJ whole genome shotgun (WGS) entry which is preliminary data.</text>
</comment>
<sequence length="330" mass="37064">MANISDVAKLSGLSKTTVSRVINNHPYVSDKKRELVQQAMKELGYTPNPSARRLRGQLTTTIGVIVPRIINPFFSYLVNAIEQAAFKKGYQVLIFQSYEDKEKELAFLNLLKTKQVDGVIMTSIENEWKIIESYHQYGPILLCNDYVNQSIAPMIRLDQTKGAYLGVKHLIERGHTKIAYCTGGLFDEEGKGKDRNLGFHRAISEANVNANPNWIFINKHTIEDGKQVMRDIIEMENRPTAIFTGSDEVASGIIIAAKEAGLTVPTDLAVIGFDDQPIAEIVDPKLTTIRQPVDQMGEKSIEVMIEMLDQPELEINNYELPIELIVRQST</sequence>
<dbReference type="EMBL" id="JAWJAY010000001">
    <property type="protein sequence ID" value="MDV2884837.1"/>
    <property type="molecule type" value="Genomic_DNA"/>
</dbReference>
<feature type="domain" description="HTH lacI-type" evidence="4">
    <location>
        <begin position="2"/>
        <end position="56"/>
    </location>
</feature>
<proteinExistence type="predicted"/>
<dbReference type="InterPro" id="IPR028082">
    <property type="entry name" value="Peripla_BP_I"/>
</dbReference>
<evidence type="ECO:0000256" key="3">
    <source>
        <dbReference type="ARBA" id="ARBA00023163"/>
    </source>
</evidence>